<feature type="non-terminal residue" evidence="5">
    <location>
        <position position="1"/>
    </location>
</feature>
<dbReference type="EMBL" id="GAIX01014715">
    <property type="protein sequence ID" value="JAA77845.1"/>
    <property type="molecule type" value="Transcribed_RNA"/>
</dbReference>
<proteinExistence type="predicted"/>
<evidence type="ECO:0000259" key="4">
    <source>
        <dbReference type="Pfam" id="PF04500"/>
    </source>
</evidence>
<evidence type="ECO:0000313" key="5">
    <source>
        <dbReference type="EMBL" id="JAA77845.1"/>
    </source>
</evidence>
<keyword evidence="1" id="KW-0479">Metal-binding</keyword>
<reference evidence="5" key="2">
    <citation type="submission" date="2013-05" db="EMBL/GenBank/DDBJ databases">
        <authorList>
            <person name="Carter J.-M."/>
            <person name="Baker S.C."/>
            <person name="Pink R."/>
            <person name="Carter D.R.F."/>
            <person name="Collins A."/>
            <person name="Tomlin J."/>
            <person name="Gibbs M."/>
            <person name="Breuker C.J."/>
        </authorList>
    </citation>
    <scope>NUCLEOTIDE SEQUENCE</scope>
    <source>
        <tissue evidence="5">Ovary</tissue>
    </source>
</reference>
<organism evidence="5">
    <name type="scientific">Pararge aegeria</name>
    <name type="common">speckled wood butterfly</name>
    <dbReference type="NCBI Taxonomy" id="116150"/>
    <lineage>
        <taxon>Eukaryota</taxon>
        <taxon>Metazoa</taxon>
        <taxon>Ecdysozoa</taxon>
        <taxon>Arthropoda</taxon>
        <taxon>Hexapoda</taxon>
        <taxon>Insecta</taxon>
        <taxon>Pterygota</taxon>
        <taxon>Neoptera</taxon>
        <taxon>Endopterygota</taxon>
        <taxon>Lepidoptera</taxon>
        <taxon>Glossata</taxon>
        <taxon>Ditrysia</taxon>
        <taxon>Papilionoidea</taxon>
        <taxon>Nymphalidae</taxon>
        <taxon>Satyrinae</taxon>
        <taxon>Satyrini</taxon>
        <taxon>Parargina</taxon>
        <taxon>Pararge</taxon>
    </lineage>
</organism>
<accession>S4NW90</accession>
<dbReference type="GO" id="GO:0008270">
    <property type="term" value="F:zinc ion binding"/>
    <property type="evidence" value="ECO:0007669"/>
    <property type="project" value="UniProtKB-KW"/>
</dbReference>
<sequence length="86" mass="9586">GEGGAVGDAQVQFVTKQSSGAKLAIIDGFTYYCAIKNKKSNAWRCTKGGNCKARFTFTSNNEILRCDLMHDHPRPRYLIRDGVFIK</sequence>
<feature type="domain" description="FLYWCH-type" evidence="4">
    <location>
        <begin position="15"/>
        <end position="72"/>
    </location>
</feature>
<protein>
    <submittedName>
        <fullName evidence="5">Modifier of mdg4</fullName>
    </submittedName>
</protein>
<evidence type="ECO:0000256" key="2">
    <source>
        <dbReference type="ARBA" id="ARBA00022771"/>
    </source>
</evidence>
<name>S4NW90_9NEOP</name>
<evidence type="ECO:0000256" key="1">
    <source>
        <dbReference type="ARBA" id="ARBA00022723"/>
    </source>
</evidence>
<keyword evidence="3" id="KW-0862">Zinc</keyword>
<evidence type="ECO:0000256" key="3">
    <source>
        <dbReference type="ARBA" id="ARBA00022833"/>
    </source>
</evidence>
<dbReference type="InterPro" id="IPR007588">
    <property type="entry name" value="Znf_FLYWCH"/>
</dbReference>
<keyword evidence="2" id="KW-0863">Zinc-finger</keyword>
<dbReference type="Pfam" id="PF04500">
    <property type="entry name" value="FLYWCH"/>
    <property type="match status" value="1"/>
</dbReference>
<reference evidence="5" key="1">
    <citation type="journal article" date="2013" name="BMC Genomics">
        <title>Unscrambling butterfly oogenesis.</title>
        <authorList>
            <person name="Carter J.M."/>
            <person name="Baker S.C."/>
            <person name="Pink R."/>
            <person name="Carter D.R."/>
            <person name="Collins A."/>
            <person name="Tomlin J."/>
            <person name="Gibbs M."/>
            <person name="Breuker C.J."/>
        </authorList>
    </citation>
    <scope>NUCLEOTIDE SEQUENCE</scope>
    <source>
        <tissue evidence="5">Ovary</tissue>
    </source>
</reference>
<dbReference type="AlphaFoldDB" id="S4NW90"/>
<feature type="non-terminal residue" evidence="5">
    <location>
        <position position="86"/>
    </location>
</feature>
<dbReference type="Gene3D" id="2.20.25.240">
    <property type="match status" value="1"/>
</dbReference>